<dbReference type="AlphaFoldDB" id="W9EEW2"/>
<dbReference type="PANTHER" id="PTHR10948:SF23">
    <property type="entry name" value="TRANSPOSASE INSI FOR INSERTION SEQUENCE ELEMENT IS30A-RELATED"/>
    <property type="match status" value="1"/>
</dbReference>
<keyword evidence="4" id="KW-1185">Reference proteome</keyword>
<dbReference type="Pfam" id="PF13936">
    <property type="entry name" value="HTH_38"/>
    <property type="match status" value="1"/>
</dbReference>
<dbReference type="Proteomes" id="UP000019474">
    <property type="component" value="Unassembled WGS sequence"/>
</dbReference>
<evidence type="ECO:0000313" key="3">
    <source>
        <dbReference type="EMBL" id="ETO40617.1"/>
    </source>
</evidence>
<dbReference type="GO" id="GO:0005829">
    <property type="term" value="C:cytosol"/>
    <property type="evidence" value="ECO:0007669"/>
    <property type="project" value="TreeGrafter"/>
</dbReference>
<dbReference type="InterPro" id="IPR051917">
    <property type="entry name" value="Transposase-Integrase"/>
</dbReference>
<dbReference type="Gene3D" id="1.10.260.40">
    <property type="entry name" value="lambda repressor-like DNA-binding domains"/>
    <property type="match status" value="1"/>
</dbReference>
<dbReference type="SUPFAM" id="SSF53098">
    <property type="entry name" value="Ribonuclease H-like"/>
    <property type="match status" value="1"/>
</dbReference>
<comment type="caution">
    <text evidence="3">The sequence shown here is derived from an EMBL/GenBank/DDBJ whole genome shotgun (WGS) entry which is preliminary data.</text>
</comment>
<dbReference type="GO" id="GO:0006310">
    <property type="term" value="P:DNA recombination"/>
    <property type="evidence" value="ECO:0007669"/>
    <property type="project" value="UniProtKB-KW"/>
</dbReference>
<dbReference type="Gene3D" id="3.30.420.10">
    <property type="entry name" value="Ribonuclease H-like superfamily/Ribonuclease H"/>
    <property type="match status" value="1"/>
</dbReference>
<reference evidence="3 4" key="1">
    <citation type="submission" date="2012-08" db="EMBL/GenBank/DDBJ databases">
        <title>Genome sequencing of Lactobacillus florum 8D.</title>
        <authorList>
            <person name="Kim E.B."/>
            <person name="Marco M.L."/>
        </authorList>
    </citation>
    <scope>NUCLEOTIDE SEQUENCE [LARGE SCALE GENOMIC DNA]</scope>
    <source>
        <strain evidence="3 4">8D</strain>
    </source>
</reference>
<dbReference type="PANTHER" id="PTHR10948">
    <property type="entry name" value="TRANSPOSASE"/>
    <property type="match status" value="1"/>
</dbReference>
<evidence type="ECO:0000313" key="4">
    <source>
        <dbReference type="Proteomes" id="UP000019474"/>
    </source>
</evidence>
<dbReference type="PROSITE" id="PS50994">
    <property type="entry name" value="INTEGRASE"/>
    <property type="match status" value="1"/>
</dbReference>
<name>W9EEW2_9LACO</name>
<dbReference type="InterPro" id="IPR036397">
    <property type="entry name" value="RNaseH_sf"/>
</dbReference>
<organism evidence="3 4">
    <name type="scientific">Fructilactobacillus florum 8D</name>
    <dbReference type="NCBI Taxonomy" id="1221538"/>
    <lineage>
        <taxon>Bacteria</taxon>
        <taxon>Bacillati</taxon>
        <taxon>Bacillota</taxon>
        <taxon>Bacilli</taxon>
        <taxon>Lactobacillales</taxon>
        <taxon>Lactobacillaceae</taxon>
        <taxon>Fructilactobacillus</taxon>
    </lineage>
</organism>
<evidence type="ECO:0000256" key="1">
    <source>
        <dbReference type="ARBA" id="ARBA00023172"/>
    </source>
</evidence>
<dbReference type="GO" id="GO:0032196">
    <property type="term" value="P:transposition"/>
    <property type="evidence" value="ECO:0007669"/>
    <property type="project" value="TreeGrafter"/>
</dbReference>
<proteinExistence type="predicted"/>
<dbReference type="InterPro" id="IPR001584">
    <property type="entry name" value="Integrase_cat-core"/>
</dbReference>
<dbReference type="GO" id="GO:0015074">
    <property type="term" value="P:DNA integration"/>
    <property type="evidence" value="ECO:0007669"/>
    <property type="project" value="InterPro"/>
</dbReference>
<sequence length="341" mass="40257">MAGQITFEDRVKIEMLLRQRVKFSDIALQLGVSRATISREISRSLPDNWPNKFKAVRYTAEGAQYRANQRRHSRDNYTKRTKKHETYIRKRILEDKWSPEQIVYGTKGFDISPHTIYTWINYNKIPGVSNSDLRHKGKRYKRAMNKRIRDSYHQNKSDNREAVKKHTIEHRPAAIDNRNRMGHWELDGVESRKSNAMILTFVERKTRYAVAIKIPSKHAEDIKLGIDTFMSQYQPYVKSITCDRGSEFMAYSTQLAFHAYKIKYYYAHAYSPYERGSNENFNALLRGYFPKGTDFNKVTQQELSDAVTAINKRPMRLHRFKSRLSAFERHVSYLNRHQKAS</sequence>
<accession>W9EEW2</accession>
<gene>
    <name evidence="3" type="ORF">B808_463</name>
</gene>
<dbReference type="InterPro" id="IPR012337">
    <property type="entry name" value="RNaseH-like_sf"/>
</dbReference>
<dbReference type="InterPro" id="IPR053392">
    <property type="entry name" value="Transposase_IS30-like"/>
</dbReference>
<dbReference type="InterPro" id="IPR010982">
    <property type="entry name" value="Lambda_DNA-bd_dom_sf"/>
</dbReference>
<keyword evidence="1" id="KW-0233">DNA recombination</keyword>
<dbReference type="GO" id="GO:0004803">
    <property type="term" value="F:transposase activity"/>
    <property type="evidence" value="ECO:0007669"/>
    <property type="project" value="TreeGrafter"/>
</dbReference>
<dbReference type="RefSeq" id="WP_009166304.1">
    <property type="nucleotide sequence ID" value="NZ_ALXG01000018.1"/>
</dbReference>
<dbReference type="GO" id="GO:0003677">
    <property type="term" value="F:DNA binding"/>
    <property type="evidence" value="ECO:0007669"/>
    <property type="project" value="InterPro"/>
</dbReference>
<feature type="domain" description="Integrase catalytic" evidence="2">
    <location>
        <begin position="168"/>
        <end position="334"/>
    </location>
</feature>
<dbReference type="PATRIC" id="fig|1221538.3.peg.466"/>
<evidence type="ECO:0000259" key="2">
    <source>
        <dbReference type="PROSITE" id="PS50994"/>
    </source>
</evidence>
<protein>
    <submittedName>
        <fullName evidence="3">Transposase</fullName>
    </submittedName>
</protein>
<dbReference type="OrthoDB" id="9781678at2"/>
<dbReference type="EMBL" id="ALXG01000018">
    <property type="protein sequence ID" value="ETO40617.1"/>
    <property type="molecule type" value="Genomic_DNA"/>
</dbReference>
<dbReference type="InterPro" id="IPR025246">
    <property type="entry name" value="IS30-like_HTH"/>
</dbReference>
<dbReference type="Pfam" id="PF00665">
    <property type="entry name" value="rve"/>
    <property type="match status" value="1"/>
</dbReference>
<dbReference type="NCBIfam" id="NF033563">
    <property type="entry name" value="transpos_IS30"/>
    <property type="match status" value="1"/>
</dbReference>